<accession>A0A3S8RNA4</accession>
<keyword evidence="14" id="KW-1185">Reference proteome</keyword>
<dbReference type="GO" id="GO:0008955">
    <property type="term" value="F:peptidoglycan glycosyltransferase activity"/>
    <property type="evidence" value="ECO:0007669"/>
    <property type="project" value="UniProtKB-EC"/>
</dbReference>
<protein>
    <submittedName>
        <fullName evidence="13">Penicillin-binding protein</fullName>
    </submittedName>
</protein>
<dbReference type="RefSeq" id="WP_125164630.1">
    <property type="nucleotide sequence ID" value="NZ_CP034234.1"/>
</dbReference>
<dbReference type="EMBL" id="CP034234">
    <property type="protein sequence ID" value="AZK44462.1"/>
    <property type="molecule type" value="Genomic_DNA"/>
</dbReference>
<dbReference type="Gene3D" id="1.10.3810.10">
    <property type="entry name" value="Biosynthetic peptidoglycan transglycosylase-like"/>
    <property type="match status" value="1"/>
</dbReference>
<evidence type="ECO:0000256" key="8">
    <source>
        <dbReference type="ARBA" id="ARBA00049902"/>
    </source>
</evidence>
<feature type="transmembrane region" description="Helical" evidence="10">
    <location>
        <begin position="51"/>
        <end position="75"/>
    </location>
</feature>
<keyword evidence="10" id="KW-1133">Transmembrane helix</keyword>
<keyword evidence="10" id="KW-0812">Transmembrane</keyword>
<dbReference type="GO" id="GO:0006508">
    <property type="term" value="P:proteolysis"/>
    <property type="evidence" value="ECO:0007669"/>
    <property type="project" value="UniProtKB-KW"/>
</dbReference>
<comment type="catalytic activity">
    <reaction evidence="8">
        <text>[GlcNAc-(1-&gt;4)-Mur2Ac(oyl-L-Ala-gamma-D-Glu-L-Lys-D-Ala-D-Ala)](n)-di-trans,octa-cis-undecaprenyl diphosphate + beta-D-GlcNAc-(1-&gt;4)-Mur2Ac(oyl-L-Ala-gamma-D-Glu-L-Lys-D-Ala-D-Ala)-di-trans,octa-cis-undecaprenyl diphosphate = [GlcNAc-(1-&gt;4)-Mur2Ac(oyl-L-Ala-gamma-D-Glu-L-Lys-D-Ala-D-Ala)](n+1)-di-trans,octa-cis-undecaprenyl diphosphate + di-trans,octa-cis-undecaprenyl diphosphate + H(+)</text>
        <dbReference type="Rhea" id="RHEA:23708"/>
        <dbReference type="Rhea" id="RHEA-COMP:9602"/>
        <dbReference type="Rhea" id="RHEA-COMP:9603"/>
        <dbReference type="ChEBI" id="CHEBI:15378"/>
        <dbReference type="ChEBI" id="CHEBI:58405"/>
        <dbReference type="ChEBI" id="CHEBI:60033"/>
        <dbReference type="ChEBI" id="CHEBI:78435"/>
        <dbReference type="EC" id="2.4.99.28"/>
    </reaction>
</comment>
<keyword evidence="1" id="KW-0121">Carboxypeptidase</keyword>
<evidence type="ECO:0000256" key="6">
    <source>
        <dbReference type="ARBA" id="ARBA00023268"/>
    </source>
</evidence>
<reference evidence="13 14" key="1">
    <citation type="journal article" date="2020" name="Int. J. Syst. Evol. Microbiol.">
        <title>Description of Erysipelothrix piscisicarius sp. nov., an emergent fish pathogen, and assessment of virulence using a tiger barb (Puntigrus tetrazona) infection model.</title>
        <authorList>
            <person name="Pomaranski E.K."/>
            <person name="Griffin M.J."/>
            <person name="Camus A.C."/>
            <person name="Armwood A.R."/>
            <person name="Shelley J."/>
            <person name="Waldbieser G.C."/>
            <person name="LaFrentz B.R."/>
            <person name="Garcia J.C."/>
            <person name="Yanong R."/>
            <person name="Soto E."/>
        </authorList>
    </citation>
    <scope>NUCLEOTIDE SEQUENCE [LARGE SCALE GENOMIC DNA]</scope>
    <source>
        <strain evidence="13 14">15TAL0474</strain>
    </source>
</reference>
<dbReference type="InterPro" id="IPR012338">
    <property type="entry name" value="Beta-lactam/transpept-like"/>
</dbReference>
<dbReference type="InterPro" id="IPR023346">
    <property type="entry name" value="Lysozyme-like_dom_sf"/>
</dbReference>
<feature type="compositionally biased region" description="Basic and acidic residues" evidence="9">
    <location>
        <begin position="1"/>
        <end position="14"/>
    </location>
</feature>
<evidence type="ECO:0000256" key="3">
    <source>
        <dbReference type="ARBA" id="ARBA00022676"/>
    </source>
</evidence>
<comment type="catalytic activity">
    <reaction evidence="7">
        <text>Preferential cleavage: (Ac)2-L-Lys-D-Ala-|-D-Ala. Also transpeptidation of peptidyl-alanyl moieties that are N-acyl substituents of D-alanine.</text>
        <dbReference type="EC" id="3.4.16.4"/>
    </reaction>
</comment>
<evidence type="ECO:0000256" key="4">
    <source>
        <dbReference type="ARBA" id="ARBA00022679"/>
    </source>
</evidence>
<dbReference type="GO" id="GO:0008658">
    <property type="term" value="F:penicillin binding"/>
    <property type="evidence" value="ECO:0007669"/>
    <property type="project" value="InterPro"/>
</dbReference>
<organism evidence="13 14">
    <name type="scientific">Erysipelothrix piscisicarius</name>
    <dbReference type="NCBI Taxonomy" id="2485784"/>
    <lineage>
        <taxon>Bacteria</taxon>
        <taxon>Bacillati</taxon>
        <taxon>Bacillota</taxon>
        <taxon>Erysipelotrichia</taxon>
        <taxon>Erysipelotrichales</taxon>
        <taxon>Erysipelotrichaceae</taxon>
        <taxon>Erysipelothrix</taxon>
    </lineage>
</organism>
<proteinExistence type="predicted"/>
<dbReference type="InterPro" id="IPR050396">
    <property type="entry name" value="Glycosyltr_51/Transpeptidase"/>
</dbReference>
<feature type="domain" description="Penicillin-binding protein transpeptidase" evidence="11">
    <location>
        <begin position="394"/>
        <end position="636"/>
    </location>
</feature>
<evidence type="ECO:0000256" key="7">
    <source>
        <dbReference type="ARBA" id="ARBA00034000"/>
    </source>
</evidence>
<dbReference type="AlphaFoldDB" id="A0A3S8RNA4"/>
<dbReference type="Pfam" id="PF00912">
    <property type="entry name" value="Transgly"/>
    <property type="match status" value="1"/>
</dbReference>
<dbReference type="GO" id="GO:0009252">
    <property type="term" value="P:peptidoglycan biosynthetic process"/>
    <property type="evidence" value="ECO:0007669"/>
    <property type="project" value="TreeGrafter"/>
</dbReference>
<evidence type="ECO:0000256" key="1">
    <source>
        <dbReference type="ARBA" id="ARBA00022645"/>
    </source>
</evidence>
<evidence type="ECO:0000256" key="10">
    <source>
        <dbReference type="SAM" id="Phobius"/>
    </source>
</evidence>
<evidence type="ECO:0000256" key="9">
    <source>
        <dbReference type="SAM" id="MobiDB-lite"/>
    </source>
</evidence>
<dbReference type="Gene3D" id="3.40.710.10">
    <property type="entry name" value="DD-peptidase/beta-lactamase superfamily"/>
    <property type="match status" value="1"/>
</dbReference>
<evidence type="ECO:0000313" key="13">
    <source>
        <dbReference type="EMBL" id="AZK44462.1"/>
    </source>
</evidence>
<evidence type="ECO:0000313" key="14">
    <source>
        <dbReference type="Proteomes" id="UP000278804"/>
    </source>
</evidence>
<dbReference type="PANTHER" id="PTHR32282">
    <property type="entry name" value="BINDING PROTEIN TRANSPEPTIDASE, PUTATIVE-RELATED"/>
    <property type="match status" value="1"/>
</dbReference>
<dbReference type="GO" id="GO:0030288">
    <property type="term" value="C:outer membrane-bounded periplasmic space"/>
    <property type="evidence" value="ECO:0007669"/>
    <property type="project" value="TreeGrafter"/>
</dbReference>
<dbReference type="SUPFAM" id="SSF53955">
    <property type="entry name" value="Lysozyme-like"/>
    <property type="match status" value="1"/>
</dbReference>
<dbReference type="KEGG" id="eri:EEI45_06735"/>
<keyword evidence="6" id="KW-0511">Multifunctional enzyme</keyword>
<evidence type="ECO:0000256" key="5">
    <source>
        <dbReference type="ARBA" id="ARBA00022801"/>
    </source>
</evidence>
<dbReference type="InterPro" id="IPR001264">
    <property type="entry name" value="Glyco_trans_51"/>
</dbReference>
<evidence type="ECO:0000256" key="2">
    <source>
        <dbReference type="ARBA" id="ARBA00022670"/>
    </source>
</evidence>
<feature type="domain" description="Glycosyl transferase family 51" evidence="12">
    <location>
        <begin position="102"/>
        <end position="289"/>
    </location>
</feature>
<dbReference type="GO" id="GO:0009002">
    <property type="term" value="F:serine-type D-Ala-D-Ala carboxypeptidase activity"/>
    <property type="evidence" value="ECO:0007669"/>
    <property type="project" value="UniProtKB-EC"/>
</dbReference>
<keyword evidence="5" id="KW-0378">Hydrolase</keyword>
<dbReference type="InterPro" id="IPR036950">
    <property type="entry name" value="PBP_transglycosylase"/>
</dbReference>
<name>A0A3S8RNA4_9FIRM</name>
<keyword evidence="10" id="KW-0472">Membrane</keyword>
<dbReference type="Pfam" id="PF00905">
    <property type="entry name" value="Transpeptidase"/>
    <property type="match status" value="1"/>
</dbReference>
<dbReference type="PANTHER" id="PTHR32282:SF29">
    <property type="entry name" value="PENICILLIN-BINDING PROTEIN 1A"/>
    <property type="match status" value="1"/>
</dbReference>
<evidence type="ECO:0000259" key="12">
    <source>
        <dbReference type="Pfam" id="PF00912"/>
    </source>
</evidence>
<dbReference type="Proteomes" id="UP000278804">
    <property type="component" value="Chromosome"/>
</dbReference>
<keyword evidence="2" id="KW-0645">Protease</keyword>
<sequence>MTNRKSKNEPEIPHIKRGSSNNTDGSQKKTKTKKDKKPLTPEQKKLKRQRIVAWILIVCVSIGIIGVTGVGALTVKNMKNAPVLKKDDFLTQSASNIFDKNGEPIYNTAAKKSDPTTFDQVPQSLIDAFVAVEDSRFFVHGGWDVPRFTKAALSNLLDSLRHGSISFGQGGSTLTMQLIKNQYFMENEDAATGVNRKLQEIYLSTKLEREQVLSKKMIFELYINMINYGVPRTMGADASAQAYFGKRLSEINLTEAAFLAGVINAPSVNNPYYSIEAADERTKEVLYLMNYHGYITDEEYQLAKAVRVEDLLVESSASEGEMFEYQAFIDVAYQEAQELTGLDPGKVSMNIYTSMDPTVQKGIDDFQNRKITDLNPSLVDEEKNEYRPIQVGSVILNNHTGEIAGIVGGFDYNGAFLHNRAIARNSSPASVMKPHIAYAPAFEYQGLATSHVFLDAPMNYRGTDILIGNYDGRYLGQVPLMMAVADSRNIPALEATQGTIDTIGNEKMVEYLNKLGFSSVSEDNFRPGFAIGDGTFTVSPVELAGANAVMFNDGNYIKPHTVTRIEFLDSDREPYVPSHTATPVISDASAWLTTRIMKYAVESSYNPVISPVRRNYPVFGKTGTNKYDDETADATGVPRNSIKDRLMITATSEYSIATWTGFDSKDKKNPYFIDEYGVDEASQNLTGKLNSYLLTLIEESYGAGDDVARPGSVADIQHILGTFPYQAPVEGMDQSLLATGYIKRDFLKLAEASPKDLAALSDHKVMMNQKGNKFNFDIKMATYPDASQLTVAPSTITMNYPSGGTVDGKRLYDPSWLFGAVRYKSEIRVDGKPIAESMTEGPNQEISVTIENLKGKIEACSYYTFDKSTGKKSNVVCTAVDAKEISVLVRSAGTAFNDFVEQMVAAGFNRDLIQANYVLEGNKYKSVVASDPNILGKNVKPGDYSGTVISVNVTDLEITASGDYLRSNLKRAADAGYLTVDTQGKSSGIIDSFTVDGTAMSSFRLSDHEGSQVVVNFK</sequence>
<keyword evidence="4" id="KW-0808">Transferase</keyword>
<dbReference type="SUPFAM" id="SSF56601">
    <property type="entry name" value="beta-lactamase/transpeptidase-like"/>
    <property type="match status" value="1"/>
</dbReference>
<keyword evidence="3" id="KW-0328">Glycosyltransferase</keyword>
<gene>
    <name evidence="13" type="ORF">EEI45_06735</name>
</gene>
<evidence type="ECO:0000259" key="11">
    <source>
        <dbReference type="Pfam" id="PF00905"/>
    </source>
</evidence>
<dbReference type="InterPro" id="IPR001460">
    <property type="entry name" value="PCN-bd_Tpept"/>
</dbReference>
<feature type="region of interest" description="Disordered" evidence="9">
    <location>
        <begin position="1"/>
        <end position="43"/>
    </location>
</feature>